<keyword evidence="1" id="KW-1133">Transmembrane helix</keyword>
<evidence type="ECO:0000313" key="3">
    <source>
        <dbReference type="Proteomes" id="UP000324897"/>
    </source>
</evidence>
<dbReference type="EMBL" id="RWGY01000559">
    <property type="protein sequence ID" value="TVU00671.1"/>
    <property type="molecule type" value="Genomic_DNA"/>
</dbReference>
<keyword evidence="1" id="KW-0472">Membrane</keyword>
<dbReference type="Gramene" id="TVU00671">
    <property type="protein sequence ID" value="TVU00671"/>
    <property type="gene ID" value="EJB05_53892"/>
</dbReference>
<sequence>MQRFLRIGVPVRREFKFLWMLRLILTPMGQVLVASALISLRLAAKTLPYALRYEYIPYDLANSYDQLIMQVFKKKLMLQWVT</sequence>
<protein>
    <submittedName>
        <fullName evidence="2">Uncharacterized protein</fullName>
    </submittedName>
</protein>
<dbReference type="Proteomes" id="UP000324897">
    <property type="component" value="Unassembled WGS sequence"/>
</dbReference>
<gene>
    <name evidence="2" type="ORF">EJB05_53892</name>
</gene>
<dbReference type="OrthoDB" id="5984008at2759"/>
<keyword evidence="3" id="KW-1185">Reference proteome</keyword>
<reference evidence="2 3" key="1">
    <citation type="journal article" date="2019" name="Sci. Rep.">
        <title>A high-quality genome of Eragrostis curvula grass provides insights into Poaceae evolution and supports new strategies to enhance forage quality.</title>
        <authorList>
            <person name="Carballo J."/>
            <person name="Santos B.A.C.M."/>
            <person name="Zappacosta D."/>
            <person name="Garbus I."/>
            <person name="Selva J.P."/>
            <person name="Gallo C.A."/>
            <person name="Diaz A."/>
            <person name="Albertini E."/>
            <person name="Caccamo M."/>
            <person name="Echenique V."/>
        </authorList>
    </citation>
    <scope>NUCLEOTIDE SEQUENCE [LARGE SCALE GENOMIC DNA]</scope>
    <source>
        <strain evidence="3">cv. Victoria</strain>
        <tissue evidence="2">Leaf</tissue>
    </source>
</reference>
<dbReference type="AlphaFoldDB" id="A0A5J9SNV8"/>
<evidence type="ECO:0000256" key="1">
    <source>
        <dbReference type="SAM" id="Phobius"/>
    </source>
</evidence>
<comment type="caution">
    <text evidence="2">The sequence shown here is derived from an EMBL/GenBank/DDBJ whole genome shotgun (WGS) entry which is preliminary data.</text>
</comment>
<accession>A0A5J9SNV8</accession>
<evidence type="ECO:0000313" key="2">
    <source>
        <dbReference type="EMBL" id="TVU00671.1"/>
    </source>
</evidence>
<feature type="transmembrane region" description="Helical" evidence="1">
    <location>
        <begin position="21"/>
        <end position="44"/>
    </location>
</feature>
<proteinExistence type="predicted"/>
<name>A0A5J9SNV8_9POAL</name>
<keyword evidence="1" id="KW-0812">Transmembrane</keyword>
<organism evidence="2 3">
    <name type="scientific">Eragrostis curvula</name>
    <name type="common">weeping love grass</name>
    <dbReference type="NCBI Taxonomy" id="38414"/>
    <lineage>
        <taxon>Eukaryota</taxon>
        <taxon>Viridiplantae</taxon>
        <taxon>Streptophyta</taxon>
        <taxon>Embryophyta</taxon>
        <taxon>Tracheophyta</taxon>
        <taxon>Spermatophyta</taxon>
        <taxon>Magnoliopsida</taxon>
        <taxon>Liliopsida</taxon>
        <taxon>Poales</taxon>
        <taxon>Poaceae</taxon>
        <taxon>PACMAD clade</taxon>
        <taxon>Chloridoideae</taxon>
        <taxon>Eragrostideae</taxon>
        <taxon>Eragrostidinae</taxon>
        <taxon>Eragrostis</taxon>
    </lineage>
</organism>